<reference evidence="2" key="1">
    <citation type="submission" date="2021-07" db="EMBL/GenBank/DDBJ databases">
        <title>Characterization of violacein-producing bacteria and related species.</title>
        <authorList>
            <person name="Wilson H.S."/>
            <person name="De Leon M.E."/>
        </authorList>
    </citation>
    <scope>NUCLEOTIDE SEQUENCE</scope>
    <source>
        <strain evidence="2">HSC-15S17</strain>
    </source>
</reference>
<dbReference type="Proteomes" id="UP001162889">
    <property type="component" value="Unassembled WGS sequence"/>
</dbReference>
<reference evidence="3" key="2">
    <citation type="submission" date="2022-03" db="EMBL/GenBank/DDBJ databases">
        <title>Genome Encyclopedia of Bacteria and Archaea VI: Functional Genomics of Type Strains.</title>
        <authorList>
            <person name="Whitman W."/>
        </authorList>
    </citation>
    <scope>NUCLEOTIDE SEQUENCE</scope>
    <source>
        <strain evidence="3">HSC-15S17</strain>
    </source>
</reference>
<name>A0AA41HKQ3_9BURK</name>
<sequence>MKHRIISSALLMAALGLARVAPAAQQAGAPAAEAAKPVATLGEVDVSALREVDEKPYDKIYKGMELFERYHAQAPAAALRFRLYPRVAPLDTAGLVVKLSGDKIEQTLPLDAQLGFSLPRDAAAAAEGAFVSTNRPAKSFAWRADIRSPGVPANARRLGDLRLECKVDLMAADLAAGIKTPAFHLLLAAGVDPCTNRGVSMLYFGERPVFGVALVAGKRRQELPAFALFGSKSPEFVANMLDWKLLRDRLYYIPLWDESWSDDTLVELSYVDDVLSAPATAAHGQPKE</sequence>
<keyword evidence="5" id="KW-1185">Reference proteome</keyword>
<evidence type="ECO:0000313" key="2">
    <source>
        <dbReference type="EMBL" id="MBV6325613.1"/>
    </source>
</evidence>
<evidence type="ECO:0008006" key="6">
    <source>
        <dbReference type="Google" id="ProtNLM"/>
    </source>
</evidence>
<comment type="caution">
    <text evidence="2">The sequence shown here is derived from an EMBL/GenBank/DDBJ whole genome shotgun (WGS) entry which is preliminary data.</text>
</comment>
<evidence type="ECO:0000313" key="4">
    <source>
        <dbReference type="Proteomes" id="UP001155901"/>
    </source>
</evidence>
<keyword evidence="1" id="KW-0732">Signal</keyword>
<dbReference type="AlphaFoldDB" id="A0AA41HKQ3"/>
<evidence type="ECO:0000313" key="3">
    <source>
        <dbReference type="EMBL" id="MCP2010926.1"/>
    </source>
</evidence>
<dbReference type="Proteomes" id="UP001155901">
    <property type="component" value="Unassembled WGS sequence"/>
</dbReference>
<feature type="chain" id="PRO_5041327889" description="DUF3108 domain-containing protein" evidence="1">
    <location>
        <begin position="24"/>
        <end position="288"/>
    </location>
</feature>
<evidence type="ECO:0000313" key="5">
    <source>
        <dbReference type="Proteomes" id="UP001162889"/>
    </source>
</evidence>
<dbReference type="EMBL" id="JAHTGR010000040">
    <property type="protein sequence ID" value="MBV6325613.1"/>
    <property type="molecule type" value="Genomic_DNA"/>
</dbReference>
<proteinExistence type="predicted"/>
<accession>A0AA41HKQ3</accession>
<feature type="signal peptide" evidence="1">
    <location>
        <begin position="1"/>
        <end position="23"/>
    </location>
</feature>
<evidence type="ECO:0000256" key="1">
    <source>
        <dbReference type="SAM" id="SignalP"/>
    </source>
</evidence>
<dbReference type="EMBL" id="JALJZU010000009">
    <property type="protein sequence ID" value="MCP2010926.1"/>
    <property type="molecule type" value="Genomic_DNA"/>
</dbReference>
<protein>
    <recommendedName>
        <fullName evidence="6">DUF3108 domain-containing protein</fullName>
    </recommendedName>
</protein>
<organism evidence="2 4">
    <name type="scientific">Duganella violaceipulchra</name>
    <dbReference type="NCBI Taxonomy" id="2849652"/>
    <lineage>
        <taxon>Bacteria</taxon>
        <taxon>Pseudomonadati</taxon>
        <taxon>Pseudomonadota</taxon>
        <taxon>Betaproteobacteria</taxon>
        <taxon>Burkholderiales</taxon>
        <taxon>Oxalobacteraceae</taxon>
        <taxon>Telluria group</taxon>
        <taxon>Duganella</taxon>
    </lineage>
</organism>
<gene>
    <name evidence="2" type="ORF">KVP70_32375</name>
    <name evidence="3" type="ORF">L1274_004668</name>
</gene>
<dbReference type="RefSeq" id="WP_217946519.1">
    <property type="nucleotide sequence ID" value="NZ_JAHTGR010000040.1"/>
</dbReference>